<evidence type="ECO:0000313" key="1">
    <source>
        <dbReference type="EMBL" id="EGR33201.1"/>
    </source>
</evidence>
<dbReference type="Gene3D" id="3.30.740.10">
    <property type="entry name" value="Protein Inhibitor Of Neuronal Nitric Oxide Synthase"/>
    <property type="match status" value="1"/>
</dbReference>
<dbReference type="GO" id="GO:0007017">
    <property type="term" value="P:microtubule-based process"/>
    <property type="evidence" value="ECO:0007669"/>
    <property type="project" value="InterPro"/>
</dbReference>
<evidence type="ECO:0008006" key="3">
    <source>
        <dbReference type="Google" id="ProtNLM"/>
    </source>
</evidence>
<organism evidence="1 2">
    <name type="scientific">Ichthyophthirius multifiliis</name>
    <name type="common">White spot disease agent</name>
    <name type="synonym">Ich</name>
    <dbReference type="NCBI Taxonomy" id="5932"/>
    <lineage>
        <taxon>Eukaryota</taxon>
        <taxon>Sar</taxon>
        <taxon>Alveolata</taxon>
        <taxon>Ciliophora</taxon>
        <taxon>Intramacronucleata</taxon>
        <taxon>Oligohymenophorea</taxon>
        <taxon>Hymenostomatida</taxon>
        <taxon>Ophryoglenina</taxon>
        <taxon>Ichthyophthirius</taxon>
    </lineage>
</organism>
<dbReference type="Pfam" id="PF01221">
    <property type="entry name" value="Dynein_light"/>
    <property type="match status" value="1"/>
</dbReference>
<sequence>MEQEKQICDMDFQELRKLMESKAIVVQHDMNPEMCSECQDIIQSAIDGQATPNNELAAKIIKETLDKKYGASWQCII</sequence>
<dbReference type="InParanoid" id="G0QNL2"/>
<name>G0QNL2_ICHMU</name>
<dbReference type="InterPro" id="IPR001372">
    <property type="entry name" value="Dynein_light_chain_typ-1/2"/>
</dbReference>
<feature type="non-terminal residue" evidence="1">
    <location>
        <position position="77"/>
    </location>
</feature>
<dbReference type="eggNOG" id="KOG3430">
    <property type="taxonomic scope" value="Eukaryota"/>
</dbReference>
<dbReference type="STRING" id="857967.G0QNL2"/>
<dbReference type="EMBL" id="GL983500">
    <property type="protein sequence ID" value="EGR33201.1"/>
    <property type="molecule type" value="Genomic_DNA"/>
</dbReference>
<protein>
    <recommendedName>
        <fullName evidence="3">Dynein light chain</fullName>
    </recommendedName>
</protein>
<dbReference type="Proteomes" id="UP000008983">
    <property type="component" value="Unassembled WGS sequence"/>
</dbReference>
<dbReference type="InterPro" id="IPR037177">
    <property type="entry name" value="DLC_sf"/>
</dbReference>
<dbReference type="SMART" id="SM01375">
    <property type="entry name" value="Dynein_light"/>
    <property type="match status" value="1"/>
</dbReference>
<dbReference type="GeneID" id="14909367"/>
<proteinExistence type="predicted"/>
<reference evidence="1 2" key="1">
    <citation type="submission" date="2011-07" db="EMBL/GenBank/DDBJ databases">
        <authorList>
            <person name="Coyne R."/>
            <person name="Brami D."/>
            <person name="Johnson J."/>
            <person name="Hostetler J."/>
            <person name="Hannick L."/>
            <person name="Clark T."/>
            <person name="Cassidy-Hanley D."/>
            <person name="Inman J."/>
        </authorList>
    </citation>
    <scope>NUCLEOTIDE SEQUENCE [LARGE SCALE GENOMIC DNA]</scope>
    <source>
        <strain evidence="1 2">G5</strain>
    </source>
</reference>
<keyword evidence="2" id="KW-1185">Reference proteome</keyword>
<dbReference type="AlphaFoldDB" id="G0QNL2"/>
<dbReference type="SUPFAM" id="SSF54648">
    <property type="entry name" value="DLC"/>
    <property type="match status" value="1"/>
</dbReference>
<dbReference type="OrthoDB" id="6506078at2759"/>
<evidence type="ECO:0000313" key="2">
    <source>
        <dbReference type="Proteomes" id="UP000008983"/>
    </source>
</evidence>
<dbReference type="RefSeq" id="XP_004037187.1">
    <property type="nucleotide sequence ID" value="XM_004037139.1"/>
</dbReference>
<accession>G0QNL2</accession>
<dbReference type="GO" id="GO:0030286">
    <property type="term" value="C:dynein complex"/>
    <property type="evidence" value="ECO:0007669"/>
    <property type="project" value="InterPro"/>
</dbReference>
<gene>
    <name evidence="1" type="ORF">IMG5_206861</name>
</gene>
<dbReference type="OMA" id="FGAGWIC"/>